<reference evidence="3 4" key="1">
    <citation type="submission" date="2016-04" db="EMBL/GenBank/DDBJ databases">
        <title>Draft genome of Fonsecaea erecta CBS 125763.</title>
        <authorList>
            <person name="Weiss V.A."/>
            <person name="Vicente V.A."/>
            <person name="Raittz R.T."/>
            <person name="Moreno L.F."/>
            <person name="De Souza E.M."/>
            <person name="Pedrosa F.O."/>
            <person name="Steffens M.B."/>
            <person name="Faoro H."/>
            <person name="Tadra-Sfeir M.Z."/>
            <person name="Najafzadeh M.J."/>
            <person name="Felipe M.S."/>
            <person name="Teixeira M."/>
            <person name="Sun J."/>
            <person name="Xi L."/>
            <person name="Gomes R."/>
            <person name="De Azevedo C.M."/>
            <person name="Salgado C.G."/>
            <person name="Da Silva M.B."/>
            <person name="Nascimento M.F."/>
            <person name="Queiroz-Telles F."/>
            <person name="Attili D.S."/>
            <person name="Gorbushina A."/>
        </authorList>
    </citation>
    <scope>NUCLEOTIDE SEQUENCE [LARGE SCALE GENOMIC DNA]</scope>
    <source>
        <strain evidence="3 4">CBS 125763</strain>
    </source>
</reference>
<proteinExistence type="predicted"/>
<comment type="caution">
    <text evidence="3">The sequence shown here is derived from an EMBL/GenBank/DDBJ whole genome shotgun (WGS) entry which is preliminary data.</text>
</comment>
<feature type="transmembrane region" description="Helical" evidence="2">
    <location>
        <begin position="51"/>
        <end position="76"/>
    </location>
</feature>
<keyword evidence="4" id="KW-1185">Reference proteome</keyword>
<feature type="region of interest" description="Disordered" evidence="1">
    <location>
        <begin position="627"/>
        <end position="731"/>
    </location>
</feature>
<feature type="compositionally biased region" description="Polar residues" evidence="1">
    <location>
        <begin position="683"/>
        <end position="692"/>
    </location>
</feature>
<accession>A0A178ZN73</accession>
<name>A0A178ZN73_9EURO</name>
<dbReference type="STRING" id="1367422.A0A178ZN73"/>
<feature type="transmembrane region" description="Helical" evidence="2">
    <location>
        <begin position="504"/>
        <end position="531"/>
    </location>
</feature>
<keyword evidence="2" id="KW-0472">Membrane</keyword>
<dbReference type="RefSeq" id="XP_018694627.1">
    <property type="nucleotide sequence ID" value="XM_018834977.1"/>
</dbReference>
<dbReference type="OrthoDB" id="3522351at2759"/>
<evidence type="ECO:0000256" key="1">
    <source>
        <dbReference type="SAM" id="MobiDB-lite"/>
    </source>
</evidence>
<evidence type="ECO:0000313" key="3">
    <source>
        <dbReference type="EMBL" id="OAP61260.1"/>
    </source>
</evidence>
<dbReference type="AlphaFoldDB" id="A0A178ZN73"/>
<feature type="compositionally biased region" description="Pro residues" evidence="1">
    <location>
        <begin position="664"/>
        <end position="682"/>
    </location>
</feature>
<dbReference type="Proteomes" id="UP000078343">
    <property type="component" value="Unassembled WGS sequence"/>
</dbReference>
<dbReference type="GeneID" id="30007631"/>
<feature type="compositionally biased region" description="Low complexity" evidence="1">
    <location>
        <begin position="718"/>
        <end position="731"/>
    </location>
</feature>
<keyword evidence="2" id="KW-0812">Transmembrane</keyword>
<evidence type="ECO:0000313" key="4">
    <source>
        <dbReference type="Proteomes" id="UP000078343"/>
    </source>
</evidence>
<gene>
    <name evidence="3" type="ORF">AYL99_03461</name>
</gene>
<protein>
    <submittedName>
        <fullName evidence="3">Uncharacterized protein</fullName>
    </submittedName>
</protein>
<dbReference type="PANTHER" id="PTHR37544">
    <property type="entry name" value="SPRAY-RELATED"/>
    <property type="match status" value="1"/>
</dbReference>
<keyword evidence="2" id="KW-1133">Transmembrane helix</keyword>
<sequence>MAENSEPKSPTFAHIRVRHWLGSKRRQVRSPPKEKHQPKWNDWKSWKLEKITLFTFSGVTLGFIAGIITLIALSNIKRGFVRVHDSSKTFAGVDWRISLTWTTLPSFIFQVYGLCVAAIVESFGFRQPFIELARDGGAVAKKTIALDYGSFFPIQREWKAWRNGHRHLFGAFSLSQILRVGLGPLASHMLVEQAHFLNTTVALLQDSSFYSTTSLSEPIDWDLSPVLGAASSTLVYGGSYPRWTNGTYLFLNFSSPELPGGNVSQPGIAAATQAYFARLECQALSDVDDHLIRIGDPSSYDGNGGTWWLNGTDRGCDWSTNLQISNGFTTYLQTSSEVTCGAYGSSLYSGRLIVVGATNVNFNKSVPTVITCIPTYWNSQGQISMSLDQDSRSPILGFTANTTTELRPQWWDSFESQLNQVKSIDTTLGGGTMADSASGIGRVILDNARLIDSNNALREDVLMISSQRVFATVYSLLVNDFMIRKTQTPPTSLSGQLTYTTNRLFVYNIITSIILGLLCAVAAMLVVIICYTDRHCSMLLEEPIGIIGYAGLLVDSAVNKIAAAVRAGANYRGKATKDAMRVLDARDGNGPSFVATYGGDDQRAMRIALRAEQSEAEFIDQHFPSAANGHVQQPEGGVNQADIDRPRQQQDAQEAPPHDAHQPEPGPGPGPEPQALHPPPRPQNVNETQSDLSLHEDNTVPRAPVEPQPNHQPEPDDAGPAIPTTTAAPAG</sequence>
<organism evidence="3 4">
    <name type="scientific">Fonsecaea erecta</name>
    <dbReference type="NCBI Taxonomy" id="1367422"/>
    <lineage>
        <taxon>Eukaryota</taxon>
        <taxon>Fungi</taxon>
        <taxon>Dikarya</taxon>
        <taxon>Ascomycota</taxon>
        <taxon>Pezizomycotina</taxon>
        <taxon>Eurotiomycetes</taxon>
        <taxon>Chaetothyriomycetidae</taxon>
        <taxon>Chaetothyriales</taxon>
        <taxon>Herpotrichiellaceae</taxon>
        <taxon>Fonsecaea</taxon>
    </lineage>
</organism>
<feature type="transmembrane region" description="Helical" evidence="2">
    <location>
        <begin position="97"/>
        <end position="120"/>
    </location>
</feature>
<dbReference type="Pfam" id="PF11915">
    <property type="entry name" value="DUF3433"/>
    <property type="match status" value="1"/>
</dbReference>
<evidence type="ECO:0000256" key="2">
    <source>
        <dbReference type="SAM" id="Phobius"/>
    </source>
</evidence>
<dbReference type="EMBL" id="LVYI01000003">
    <property type="protein sequence ID" value="OAP61260.1"/>
    <property type="molecule type" value="Genomic_DNA"/>
</dbReference>
<dbReference type="InterPro" id="IPR021840">
    <property type="entry name" value="DUF3433"/>
</dbReference>
<dbReference type="PANTHER" id="PTHR37544:SF3">
    <property type="entry name" value="SPRAY"/>
    <property type="match status" value="1"/>
</dbReference>